<keyword evidence="1" id="KW-0472">Membrane</keyword>
<dbReference type="EMBL" id="BEXB01000068">
    <property type="protein sequence ID" value="GAY78906.1"/>
    <property type="molecule type" value="Genomic_DNA"/>
</dbReference>
<dbReference type="Proteomes" id="UP000319716">
    <property type="component" value="Unassembled WGS sequence"/>
</dbReference>
<feature type="transmembrane region" description="Helical" evidence="1">
    <location>
        <begin position="69"/>
        <end position="87"/>
    </location>
</feature>
<name>A0A4Y1ZI61_9BACL</name>
<accession>A0A4Y1ZI61</accession>
<gene>
    <name evidence="2" type="ORF">NBRC111894_4460</name>
</gene>
<reference evidence="2" key="1">
    <citation type="submission" date="2017-11" db="EMBL/GenBank/DDBJ databases">
        <title>Draft Genome Sequence of Sporolactobacillus inulinus NBRC 111894 Isolated from Koso, a Japanese Sugar-Vegetable Fermented Beverage.</title>
        <authorList>
            <person name="Chiou T.Y."/>
            <person name="Oshima K."/>
            <person name="Suda W."/>
            <person name="Hattori M."/>
            <person name="Takahashi T."/>
        </authorList>
    </citation>
    <scope>NUCLEOTIDE SEQUENCE [LARGE SCALE GENOMIC DNA]</scope>
    <source>
        <strain evidence="2">NBRC111894</strain>
    </source>
</reference>
<dbReference type="AlphaFoldDB" id="A0A4Y1ZI61"/>
<keyword evidence="1" id="KW-1133">Transmembrane helix</keyword>
<evidence type="ECO:0000256" key="1">
    <source>
        <dbReference type="SAM" id="Phobius"/>
    </source>
</evidence>
<feature type="transmembrane region" description="Helical" evidence="1">
    <location>
        <begin position="39"/>
        <end position="57"/>
    </location>
</feature>
<organism evidence="2 3">
    <name type="scientific">Sporolactobacillus inulinus</name>
    <dbReference type="NCBI Taxonomy" id="2078"/>
    <lineage>
        <taxon>Bacteria</taxon>
        <taxon>Bacillati</taxon>
        <taxon>Bacillota</taxon>
        <taxon>Bacilli</taxon>
        <taxon>Bacillales</taxon>
        <taxon>Sporolactobacillaceae</taxon>
        <taxon>Sporolactobacillus</taxon>
    </lineage>
</organism>
<sequence length="167" mass="18990">MVYYRFFNDFITFSTMTQSTGNAGDLGGSILPLMSPFDFFFFTDTLILLLLVVLRVARPCMERWHVRAIFTVFVSAIMIFIVNLSLAETDRPELLSRTFDRNYIVKYLGAYNFAIYDTIQNARSNAQRAMADSSDINDIQNFASRICSAESGLLCKGQGNECHIYLP</sequence>
<proteinExistence type="predicted"/>
<dbReference type="InterPro" id="IPR050448">
    <property type="entry name" value="OpgB/LTA_synthase_biosynth"/>
</dbReference>
<comment type="caution">
    <text evidence="2">The sequence shown here is derived from an EMBL/GenBank/DDBJ whole genome shotgun (WGS) entry which is preliminary data.</text>
</comment>
<evidence type="ECO:0000313" key="3">
    <source>
        <dbReference type="Proteomes" id="UP000319716"/>
    </source>
</evidence>
<dbReference type="PANTHER" id="PTHR47371">
    <property type="entry name" value="LIPOTEICHOIC ACID SYNTHASE"/>
    <property type="match status" value="1"/>
</dbReference>
<evidence type="ECO:0000313" key="2">
    <source>
        <dbReference type="EMBL" id="GAY78906.1"/>
    </source>
</evidence>
<protein>
    <submittedName>
        <fullName evidence="2">Lipoteichoic acid synthase LtaS type Ia</fullName>
    </submittedName>
</protein>
<dbReference type="PANTHER" id="PTHR47371:SF3">
    <property type="entry name" value="PHOSPHOGLYCEROL TRANSFERASE I"/>
    <property type="match status" value="1"/>
</dbReference>
<keyword evidence="1" id="KW-0812">Transmembrane</keyword>